<dbReference type="EMBL" id="CM042883">
    <property type="protein sequence ID" value="KAI4371589.1"/>
    <property type="molecule type" value="Genomic_DNA"/>
</dbReference>
<organism evidence="1 2">
    <name type="scientific">Melastoma candidum</name>
    <dbReference type="NCBI Taxonomy" id="119954"/>
    <lineage>
        <taxon>Eukaryota</taxon>
        <taxon>Viridiplantae</taxon>
        <taxon>Streptophyta</taxon>
        <taxon>Embryophyta</taxon>
        <taxon>Tracheophyta</taxon>
        <taxon>Spermatophyta</taxon>
        <taxon>Magnoliopsida</taxon>
        <taxon>eudicotyledons</taxon>
        <taxon>Gunneridae</taxon>
        <taxon>Pentapetalae</taxon>
        <taxon>rosids</taxon>
        <taxon>malvids</taxon>
        <taxon>Myrtales</taxon>
        <taxon>Melastomataceae</taxon>
        <taxon>Melastomatoideae</taxon>
        <taxon>Melastomateae</taxon>
        <taxon>Melastoma</taxon>
    </lineage>
</organism>
<name>A0ACB9QY49_9MYRT</name>
<keyword evidence="2" id="KW-1185">Reference proteome</keyword>
<proteinExistence type="predicted"/>
<sequence length="303" mass="33328">MILLQSHSRFLLQTLINWVQNLDKGVELDYHWVEFDDIRYHIQATTKSTNILLLSLCLPFPPPEAVFPGGLPPGSIEAIKSSYGSPVQILDPPRDSFNLTLKVNLSKLPIDEDRRHSLLVKVASVREIVLGPPLRQLLRALASSTIVSDTEEEPVPLVHRPKESFLVIPQADRVTVVFPMRFKDSIDIVLATSFLQEFVQARLTAGLSNAPLCMWSASPPSELKKAPAEPLSANAGFVTFGCLLLMSERRTGQLALMKGLVQLKSGNLQIFNEDNFHRALAGEVGSRLSNGGLVSASPPFSSE</sequence>
<accession>A0ACB9QY49</accession>
<evidence type="ECO:0000313" key="1">
    <source>
        <dbReference type="EMBL" id="KAI4371589.1"/>
    </source>
</evidence>
<comment type="caution">
    <text evidence="1">The sequence shown here is derived from an EMBL/GenBank/DDBJ whole genome shotgun (WGS) entry which is preliminary data.</text>
</comment>
<protein>
    <submittedName>
        <fullName evidence="1">Uncharacterized protein</fullName>
    </submittedName>
</protein>
<reference evidence="2" key="1">
    <citation type="journal article" date="2023" name="Front. Plant Sci.">
        <title>Chromosomal-level genome assembly of Melastoma candidum provides insights into trichome evolution.</title>
        <authorList>
            <person name="Zhong Y."/>
            <person name="Wu W."/>
            <person name="Sun C."/>
            <person name="Zou P."/>
            <person name="Liu Y."/>
            <person name="Dai S."/>
            <person name="Zhou R."/>
        </authorList>
    </citation>
    <scope>NUCLEOTIDE SEQUENCE [LARGE SCALE GENOMIC DNA]</scope>
</reference>
<dbReference type="Proteomes" id="UP001057402">
    <property type="component" value="Chromosome 4"/>
</dbReference>
<evidence type="ECO:0000313" key="2">
    <source>
        <dbReference type="Proteomes" id="UP001057402"/>
    </source>
</evidence>
<gene>
    <name evidence="1" type="ORF">MLD38_009918</name>
</gene>